<evidence type="ECO:0000313" key="2">
    <source>
        <dbReference type="EMBL" id="ABC23974.1"/>
    </source>
</evidence>
<dbReference type="EnsemblBacteria" id="ABC23974">
    <property type="protein sequence ID" value="ABC23974"/>
    <property type="gene ID" value="Rru_A3179"/>
</dbReference>
<dbReference type="InterPro" id="IPR000182">
    <property type="entry name" value="GNAT_dom"/>
</dbReference>
<dbReference type="eggNOG" id="COG1670">
    <property type="taxonomic scope" value="Bacteria"/>
</dbReference>
<dbReference type="KEGG" id="rru:Rru_A3179"/>
<evidence type="ECO:0000259" key="1">
    <source>
        <dbReference type="PROSITE" id="PS51186"/>
    </source>
</evidence>
<dbReference type="PANTHER" id="PTHR43441">
    <property type="entry name" value="RIBOSOMAL-PROTEIN-SERINE ACETYLTRANSFERASE"/>
    <property type="match status" value="1"/>
</dbReference>
<organism evidence="2 3">
    <name type="scientific">Rhodospirillum rubrum (strain ATCC 11170 / ATH 1.1.1 / DSM 467 / LMG 4362 / NCIMB 8255 / S1)</name>
    <dbReference type="NCBI Taxonomy" id="269796"/>
    <lineage>
        <taxon>Bacteria</taxon>
        <taxon>Pseudomonadati</taxon>
        <taxon>Pseudomonadota</taxon>
        <taxon>Alphaproteobacteria</taxon>
        <taxon>Rhodospirillales</taxon>
        <taxon>Rhodospirillaceae</taxon>
        <taxon>Rhodospirillum</taxon>
    </lineage>
</organism>
<dbReference type="GO" id="GO:0008999">
    <property type="term" value="F:protein-N-terminal-alanine acetyltransferase activity"/>
    <property type="evidence" value="ECO:0007669"/>
    <property type="project" value="TreeGrafter"/>
</dbReference>
<dbReference type="GO" id="GO:1990189">
    <property type="term" value="F:protein N-terminal-serine acetyltransferase activity"/>
    <property type="evidence" value="ECO:0007669"/>
    <property type="project" value="TreeGrafter"/>
</dbReference>
<keyword evidence="3" id="KW-1185">Reference proteome</keyword>
<dbReference type="Pfam" id="PF13302">
    <property type="entry name" value="Acetyltransf_3"/>
    <property type="match status" value="1"/>
</dbReference>
<dbReference type="PANTHER" id="PTHR43441:SF11">
    <property type="entry name" value="RIBOSOMAL-PROTEIN-SERINE ACETYLTRANSFERASE"/>
    <property type="match status" value="1"/>
</dbReference>
<proteinExistence type="predicted"/>
<dbReference type="Gene3D" id="3.40.630.30">
    <property type="match status" value="1"/>
</dbReference>
<dbReference type="InterPro" id="IPR051908">
    <property type="entry name" value="Ribosomal_N-acetyltransferase"/>
</dbReference>
<dbReference type="PhylomeDB" id="Q2RPH1"/>
<name>Q2RPH1_RHORT</name>
<dbReference type="STRING" id="269796.Rru_A3179"/>
<feature type="domain" description="N-acetyltransferase" evidence="1">
    <location>
        <begin position="20"/>
        <end position="174"/>
    </location>
</feature>
<dbReference type="RefSeq" id="WP_011390927.1">
    <property type="nucleotide sequence ID" value="NC_007643.1"/>
</dbReference>
<dbReference type="SUPFAM" id="SSF55729">
    <property type="entry name" value="Acyl-CoA N-acyltransferases (Nat)"/>
    <property type="match status" value="1"/>
</dbReference>
<dbReference type="HOGENOM" id="CLU_013985_3_6_5"/>
<evidence type="ECO:0000313" key="3">
    <source>
        <dbReference type="Proteomes" id="UP000001929"/>
    </source>
</evidence>
<gene>
    <name evidence="2" type="ordered locus">Rru_A3179</name>
</gene>
<dbReference type="InterPro" id="IPR016181">
    <property type="entry name" value="Acyl_CoA_acyltransferase"/>
</dbReference>
<dbReference type="Proteomes" id="UP000001929">
    <property type="component" value="Chromosome"/>
</dbReference>
<sequence>MILTTDRLVLRPFRFSDAAAIIAYATAPDFIRFLPIPLANPERAADFVAQRVREGQPDGLGDWHFVVQCRGGGAPVGAVRLGLRDEENRQGDVGYVLHPAARGQGLATEAVRGLLDFGFRLLDLERIWASADVDNRASWRVMERVGMRREGVSRHTMRVDGVWRDSVLYAVLAGDAAARALPKVGRLADGAAEDRGAEEEESSVRIVG</sequence>
<dbReference type="PATRIC" id="fig|269796.9.peg.3292"/>
<accession>Q2RPH1</accession>
<dbReference type="GO" id="GO:0005737">
    <property type="term" value="C:cytoplasm"/>
    <property type="evidence" value="ECO:0007669"/>
    <property type="project" value="TreeGrafter"/>
</dbReference>
<dbReference type="PROSITE" id="PS51186">
    <property type="entry name" value="GNAT"/>
    <property type="match status" value="1"/>
</dbReference>
<dbReference type="EMBL" id="CP000230">
    <property type="protein sequence ID" value="ABC23974.1"/>
    <property type="molecule type" value="Genomic_DNA"/>
</dbReference>
<reference evidence="2 3" key="1">
    <citation type="journal article" date="2011" name="Stand. Genomic Sci.">
        <title>Complete genome sequence of Rhodospirillum rubrum type strain (S1).</title>
        <authorList>
            <person name="Munk A.C."/>
            <person name="Copeland A."/>
            <person name="Lucas S."/>
            <person name="Lapidus A."/>
            <person name="Del Rio T.G."/>
            <person name="Barry K."/>
            <person name="Detter J.C."/>
            <person name="Hammon N."/>
            <person name="Israni S."/>
            <person name="Pitluck S."/>
            <person name="Brettin T."/>
            <person name="Bruce D."/>
            <person name="Han C."/>
            <person name="Tapia R."/>
            <person name="Gilna P."/>
            <person name="Schmutz J."/>
            <person name="Larimer F."/>
            <person name="Land M."/>
            <person name="Kyrpides N.C."/>
            <person name="Mavromatis K."/>
            <person name="Richardson P."/>
            <person name="Rohde M."/>
            <person name="Goker M."/>
            <person name="Klenk H.P."/>
            <person name="Zhang Y."/>
            <person name="Roberts G.P."/>
            <person name="Reslewic S."/>
            <person name="Schwartz D.C."/>
        </authorList>
    </citation>
    <scope>NUCLEOTIDE SEQUENCE [LARGE SCALE GENOMIC DNA]</scope>
    <source>
        <strain evidence="3">ATCC 11170 / ATH 1.1.1 / DSM 467 / LMG 4362 / NCIMB 8255 / S1</strain>
    </source>
</reference>
<protein>
    <submittedName>
        <fullName evidence="2">GCN5-related N-acetyltransferase</fullName>
    </submittedName>
</protein>
<dbReference type="AlphaFoldDB" id="Q2RPH1"/>